<evidence type="ECO:0000313" key="2">
    <source>
        <dbReference type="EMBL" id="PIC30117.1"/>
    </source>
</evidence>
<keyword evidence="1" id="KW-0732">Signal</keyword>
<feature type="signal peptide" evidence="1">
    <location>
        <begin position="1"/>
        <end position="18"/>
    </location>
</feature>
<dbReference type="EMBL" id="PDUG01000005">
    <property type="protein sequence ID" value="PIC30117.1"/>
    <property type="molecule type" value="Genomic_DNA"/>
</dbReference>
<protein>
    <recommendedName>
        <fullName evidence="4">SCP domain-containing protein</fullName>
    </recommendedName>
</protein>
<evidence type="ECO:0000313" key="3">
    <source>
        <dbReference type="Proteomes" id="UP000230233"/>
    </source>
</evidence>
<sequence>MKLLWILLLIAYSIVVDSSSDEQMKEKYLSYLNNERTKQVATFKHGNIWKLEWSTELAEKIKDLPKDCKTLNRTKDYRFFLMKNDLDDPSWLKWGKEEYDALQRNLLRARSSKTSEELFASLPTLHTAEMMIAGQKKVGCGAYSCSKYPSVDPLSNKTMDFEVICLFGPVVELESSWGIKSGRTGSKCEEEGGRNENGLCVSKDAPLSSNEVNTNSNRAHMIREFPTLALIVYWIFNSLKK</sequence>
<feature type="chain" id="PRO_5013620029" description="SCP domain-containing protein" evidence="1">
    <location>
        <begin position="19"/>
        <end position="241"/>
    </location>
</feature>
<dbReference type="Gene3D" id="3.40.33.10">
    <property type="entry name" value="CAP"/>
    <property type="match status" value="1"/>
</dbReference>
<gene>
    <name evidence="2" type="primary">Cnig_chr_V.g21469</name>
    <name evidence="2" type="ORF">B9Z55_021469</name>
</gene>
<dbReference type="Proteomes" id="UP000230233">
    <property type="component" value="Chromosome V"/>
</dbReference>
<evidence type="ECO:0000256" key="1">
    <source>
        <dbReference type="SAM" id="SignalP"/>
    </source>
</evidence>
<accession>A0A2G5TS42</accession>
<dbReference type="SUPFAM" id="SSF55797">
    <property type="entry name" value="PR-1-like"/>
    <property type="match status" value="1"/>
</dbReference>
<dbReference type="OrthoDB" id="5905259at2759"/>
<comment type="caution">
    <text evidence="2">The sequence shown here is derived from an EMBL/GenBank/DDBJ whole genome shotgun (WGS) entry which is preliminary data.</text>
</comment>
<organism evidence="2 3">
    <name type="scientific">Caenorhabditis nigoni</name>
    <dbReference type="NCBI Taxonomy" id="1611254"/>
    <lineage>
        <taxon>Eukaryota</taxon>
        <taxon>Metazoa</taxon>
        <taxon>Ecdysozoa</taxon>
        <taxon>Nematoda</taxon>
        <taxon>Chromadorea</taxon>
        <taxon>Rhabditida</taxon>
        <taxon>Rhabditina</taxon>
        <taxon>Rhabditomorpha</taxon>
        <taxon>Rhabditoidea</taxon>
        <taxon>Rhabditidae</taxon>
        <taxon>Peloderinae</taxon>
        <taxon>Caenorhabditis</taxon>
    </lineage>
</organism>
<reference evidence="3" key="1">
    <citation type="submission" date="2017-10" db="EMBL/GenBank/DDBJ databases">
        <title>Rapid genome shrinkage in a self-fertile nematode reveals novel sperm competition proteins.</title>
        <authorList>
            <person name="Yin D."/>
            <person name="Schwarz E.M."/>
            <person name="Thomas C.G."/>
            <person name="Felde R.L."/>
            <person name="Korf I.F."/>
            <person name="Cutter A.D."/>
            <person name="Schartner C.M."/>
            <person name="Ralston E.J."/>
            <person name="Meyer B.J."/>
            <person name="Haag E.S."/>
        </authorList>
    </citation>
    <scope>NUCLEOTIDE SEQUENCE [LARGE SCALE GENOMIC DNA]</scope>
    <source>
        <strain evidence="3">JU1422</strain>
    </source>
</reference>
<evidence type="ECO:0008006" key="4">
    <source>
        <dbReference type="Google" id="ProtNLM"/>
    </source>
</evidence>
<keyword evidence="3" id="KW-1185">Reference proteome</keyword>
<dbReference type="AlphaFoldDB" id="A0A2G5TS42"/>
<proteinExistence type="predicted"/>
<dbReference type="InterPro" id="IPR035940">
    <property type="entry name" value="CAP_sf"/>
</dbReference>
<name>A0A2G5TS42_9PELO</name>